<evidence type="ECO:0000313" key="2">
    <source>
        <dbReference type="EMBL" id="KAJ4478087.1"/>
    </source>
</evidence>
<protein>
    <submittedName>
        <fullName evidence="2">Uncharacterized protein</fullName>
    </submittedName>
</protein>
<feature type="compositionally biased region" description="Polar residues" evidence="1">
    <location>
        <begin position="45"/>
        <end position="54"/>
    </location>
</feature>
<feature type="compositionally biased region" description="Polar residues" evidence="1">
    <location>
        <begin position="1"/>
        <end position="12"/>
    </location>
</feature>
<feature type="compositionally biased region" description="Basic and acidic residues" evidence="1">
    <location>
        <begin position="196"/>
        <end position="211"/>
    </location>
</feature>
<keyword evidence="3" id="KW-1185">Reference proteome</keyword>
<feature type="region of interest" description="Disordered" evidence="1">
    <location>
        <begin position="196"/>
        <end position="229"/>
    </location>
</feature>
<feature type="region of interest" description="Disordered" evidence="1">
    <location>
        <begin position="300"/>
        <end position="345"/>
    </location>
</feature>
<dbReference type="Proteomes" id="UP001150266">
    <property type="component" value="Unassembled WGS sequence"/>
</dbReference>
<sequence>MMSLTSSKGSHTSHSPRQSISHSSHGGSPRIPTSSVPAFLKHGNDSSAEATHSSYGYSLPTVPTINSCATSPSNSATSPIQLISPPNTSRLPGGTFNMETLPGGMSTPTLALTVPSPTTGYHSPAMSLANSNHSALSASPINDQGGSFSRAFPPTDNYSPDKLKPNGVFLTRSLVESVFYAYDAKLLKTSPEVRRAVRKEQKANKDKKKDSVSYAPEEDNPGKDGISSIAGLPSVASHSHLLSGSSLPLASGFKAGLTSTLASTLTGGNIHSGAASILMPMSDLEEFIDIVIGEISYRRTREEKREKKEKKERDKVKVKEEKEERKERERDRKEVDNLSSSSSSDGLVDFSKAAKKVKAKVKGRSVDKLRDVKGDEWETTEGKDPVKEFKKRKDKDNVGGVGGLVLGLWTGSVNLVVKLREKTEEREREREKNTELFNARQAAERDGILSDGFDSWRSNPAKDPKHRPSIWSDGDTDSHLYVNDSTNAGKRASLPAHHKHSPTFARRSSVSGPGSRSRYGSVQSGVILADKSDGRSTEEEGPGLLGSETLGALWAKSGSKVKGKLESWAG</sequence>
<gene>
    <name evidence="2" type="ORF">J3R30DRAFT_2857252</name>
</gene>
<name>A0A9W9AAC1_9AGAR</name>
<accession>A0A9W9AAC1</accession>
<feature type="compositionally biased region" description="Polar residues" evidence="1">
    <location>
        <begin position="69"/>
        <end position="90"/>
    </location>
</feature>
<feature type="compositionally biased region" description="Low complexity" evidence="1">
    <location>
        <begin position="13"/>
        <end position="25"/>
    </location>
</feature>
<feature type="compositionally biased region" description="Basic and acidic residues" evidence="1">
    <location>
        <begin position="422"/>
        <end position="434"/>
    </location>
</feature>
<evidence type="ECO:0000256" key="1">
    <source>
        <dbReference type="SAM" id="MobiDB-lite"/>
    </source>
</evidence>
<feature type="compositionally biased region" description="Low complexity" evidence="1">
    <location>
        <begin position="506"/>
        <end position="521"/>
    </location>
</feature>
<reference evidence="2" key="1">
    <citation type="submission" date="2022-08" db="EMBL/GenBank/DDBJ databases">
        <title>A Global Phylogenomic Analysis of the Shiitake Genus Lentinula.</title>
        <authorList>
            <consortium name="DOE Joint Genome Institute"/>
            <person name="Sierra-Patev S."/>
            <person name="Min B."/>
            <person name="Naranjo-Ortiz M."/>
            <person name="Looney B."/>
            <person name="Konkel Z."/>
            <person name="Slot J.C."/>
            <person name="Sakamoto Y."/>
            <person name="Steenwyk J.L."/>
            <person name="Rokas A."/>
            <person name="Carro J."/>
            <person name="Camarero S."/>
            <person name="Ferreira P."/>
            <person name="Molpeceres G."/>
            <person name="Ruiz-Duenas F.J."/>
            <person name="Serrano A."/>
            <person name="Henrissat B."/>
            <person name="Drula E."/>
            <person name="Hughes K.W."/>
            <person name="Mata J.L."/>
            <person name="Ishikawa N.K."/>
            <person name="Vargas-Isla R."/>
            <person name="Ushijima S."/>
            <person name="Smith C.A."/>
            <person name="Ahrendt S."/>
            <person name="Andreopoulos W."/>
            <person name="He G."/>
            <person name="Labutti K."/>
            <person name="Lipzen A."/>
            <person name="Ng V."/>
            <person name="Riley R."/>
            <person name="Sandor L."/>
            <person name="Barry K."/>
            <person name="Martinez A.T."/>
            <person name="Xiao Y."/>
            <person name="Gibbons J.G."/>
            <person name="Terashima K."/>
            <person name="Grigoriev I.V."/>
            <person name="Hibbett D.S."/>
        </authorList>
    </citation>
    <scope>NUCLEOTIDE SEQUENCE</scope>
    <source>
        <strain evidence="2">JLM2183</strain>
    </source>
</reference>
<evidence type="ECO:0000313" key="3">
    <source>
        <dbReference type="Proteomes" id="UP001150266"/>
    </source>
</evidence>
<comment type="caution">
    <text evidence="2">The sequence shown here is derived from an EMBL/GenBank/DDBJ whole genome shotgun (WGS) entry which is preliminary data.</text>
</comment>
<organism evidence="2 3">
    <name type="scientific">Lentinula aciculospora</name>
    <dbReference type="NCBI Taxonomy" id="153920"/>
    <lineage>
        <taxon>Eukaryota</taxon>
        <taxon>Fungi</taxon>
        <taxon>Dikarya</taxon>
        <taxon>Basidiomycota</taxon>
        <taxon>Agaricomycotina</taxon>
        <taxon>Agaricomycetes</taxon>
        <taxon>Agaricomycetidae</taxon>
        <taxon>Agaricales</taxon>
        <taxon>Marasmiineae</taxon>
        <taxon>Omphalotaceae</taxon>
        <taxon>Lentinula</taxon>
    </lineage>
</organism>
<feature type="compositionally biased region" description="Basic and acidic residues" evidence="1">
    <location>
        <begin position="300"/>
        <end position="336"/>
    </location>
</feature>
<feature type="region of interest" description="Disordered" evidence="1">
    <location>
        <begin position="422"/>
        <end position="546"/>
    </location>
</feature>
<dbReference type="OrthoDB" id="10491998at2759"/>
<feature type="region of interest" description="Disordered" evidence="1">
    <location>
        <begin position="1"/>
        <end position="54"/>
    </location>
</feature>
<dbReference type="EMBL" id="JAOTPV010000009">
    <property type="protein sequence ID" value="KAJ4478087.1"/>
    <property type="molecule type" value="Genomic_DNA"/>
</dbReference>
<dbReference type="AlphaFoldDB" id="A0A9W9AAC1"/>
<proteinExistence type="predicted"/>
<feature type="region of interest" description="Disordered" evidence="1">
    <location>
        <begin position="69"/>
        <end position="91"/>
    </location>
</feature>